<dbReference type="PROSITE" id="PS51257">
    <property type="entry name" value="PROKAR_LIPOPROTEIN"/>
    <property type="match status" value="1"/>
</dbReference>
<dbReference type="PANTHER" id="PTHR22946:SF9">
    <property type="entry name" value="POLYKETIDE TRANSFERASE AF380"/>
    <property type="match status" value="1"/>
</dbReference>
<dbReference type="Gene3D" id="3.40.50.1820">
    <property type="entry name" value="alpha/beta hydrolase"/>
    <property type="match status" value="1"/>
</dbReference>
<comment type="caution">
    <text evidence="4">The sequence shown here is derived from an EMBL/GenBank/DDBJ whole genome shotgun (WGS) entry which is preliminary data.</text>
</comment>
<evidence type="ECO:0000313" key="4">
    <source>
        <dbReference type="EMBL" id="CAE6695939.1"/>
    </source>
</evidence>
<accession>A0ABN7KJ34</accession>
<dbReference type="EMBL" id="CAJNBH010000001">
    <property type="protein sequence ID" value="CAE6695939.1"/>
    <property type="molecule type" value="Genomic_DNA"/>
</dbReference>
<evidence type="ECO:0000256" key="2">
    <source>
        <dbReference type="SAM" id="SignalP"/>
    </source>
</evidence>
<dbReference type="PANTHER" id="PTHR22946">
    <property type="entry name" value="DIENELACTONE HYDROLASE DOMAIN-CONTAINING PROTEIN-RELATED"/>
    <property type="match status" value="1"/>
</dbReference>
<keyword evidence="5" id="KW-1185">Reference proteome</keyword>
<evidence type="ECO:0000313" key="5">
    <source>
        <dbReference type="Proteomes" id="UP000673821"/>
    </source>
</evidence>
<keyword evidence="1" id="KW-0378">Hydrolase</keyword>
<dbReference type="Pfam" id="PF01738">
    <property type="entry name" value="DLH"/>
    <property type="match status" value="1"/>
</dbReference>
<dbReference type="InterPro" id="IPR050261">
    <property type="entry name" value="FrsA_esterase"/>
</dbReference>
<sequence length="348" mass="36971">MKKRIVRNATRSLLLSIAASLISACTSPATVSSSIMTSLAEGSSGIVTFESVTPGNAREFLSHYTTSDKAVITGDLTMPSNGPRIVPAVIILHGSSGVNPGERVWAERMNALGYASFVVDSFTGRGIKSTEKDQTQLSMTADIADAYAALRLLATDPRIDKGRIAVMGFSRGGVAALYSTLEPFRQAATDGNLRFAAHVTFYPSCGISYDSARVDGSPVLMLVGGKDNYTPARPCIAYADALRSKGAQVTLKEYPDAYHGFDRPTPLHSVKLATSARECHGSYDLDSRKFTMVRDGQTLSGATAVAESKRCLTRGITLGGDLQAQEQSPADVAAFLKAAFEQAQGRTP</sequence>
<dbReference type="Proteomes" id="UP000673821">
    <property type="component" value="Unassembled WGS sequence"/>
</dbReference>
<feature type="chain" id="PRO_5045987692" description="Dienelactone hydrolase domain-containing protein" evidence="2">
    <location>
        <begin position="30"/>
        <end position="348"/>
    </location>
</feature>
<name>A0ABN7KJ34_9BURK</name>
<dbReference type="InterPro" id="IPR002925">
    <property type="entry name" value="Dienelactn_hydro"/>
</dbReference>
<organism evidence="4 5">
    <name type="scientific">Paraburkholderia nemoris</name>
    <dbReference type="NCBI Taxonomy" id="2793076"/>
    <lineage>
        <taxon>Bacteria</taxon>
        <taxon>Pseudomonadati</taxon>
        <taxon>Pseudomonadota</taxon>
        <taxon>Betaproteobacteria</taxon>
        <taxon>Burkholderiales</taxon>
        <taxon>Burkholderiaceae</taxon>
        <taxon>Paraburkholderia</taxon>
    </lineage>
</organism>
<proteinExistence type="predicted"/>
<reference evidence="4 5" key="1">
    <citation type="submission" date="2021-02" db="EMBL/GenBank/DDBJ databases">
        <authorList>
            <person name="Vanwijnsberghe S."/>
        </authorList>
    </citation>
    <scope>NUCLEOTIDE SEQUENCE [LARGE SCALE GENOMIC DNA]</scope>
    <source>
        <strain evidence="4 5">R-69776</strain>
    </source>
</reference>
<keyword evidence="2" id="KW-0732">Signal</keyword>
<gene>
    <name evidence="4" type="ORF">R69776_00476</name>
</gene>
<evidence type="ECO:0000256" key="1">
    <source>
        <dbReference type="ARBA" id="ARBA00022801"/>
    </source>
</evidence>
<evidence type="ECO:0000259" key="3">
    <source>
        <dbReference type="Pfam" id="PF01738"/>
    </source>
</evidence>
<feature type="domain" description="Dienelactone hydrolase" evidence="3">
    <location>
        <begin position="83"/>
        <end position="267"/>
    </location>
</feature>
<feature type="signal peptide" evidence="2">
    <location>
        <begin position="1"/>
        <end position="29"/>
    </location>
</feature>
<protein>
    <recommendedName>
        <fullName evidence="3">Dienelactone hydrolase domain-containing protein</fullName>
    </recommendedName>
</protein>
<dbReference type="InterPro" id="IPR029058">
    <property type="entry name" value="AB_hydrolase_fold"/>
</dbReference>
<dbReference type="SUPFAM" id="SSF53474">
    <property type="entry name" value="alpha/beta-Hydrolases"/>
    <property type="match status" value="1"/>
</dbReference>